<keyword evidence="4" id="KW-1185">Reference proteome</keyword>
<feature type="compositionally biased region" description="Low complexity" evidence="1">
    <location>
        <begin position="580"/>
        <end position="606"/>
    </location>
</feature>
<keyword evidence="2" id="KW-1133">Transmembrane helix</keyword>
<keyword evidence="2" id="KW-0812">Transmembrane</keyword>
<reference evidence="3 4" key="1">
    <citation type="submission" date="2019-06" db="EMBL/GenBank/DDBJ databases">
        <title>Sequencing the genomes of 1000 actinobacteria strains.</title>
        <authorList>
            <person name="Klenk H.-P."/>
        </authorList>
    </citation>
    <scope>NUCLEOTIDE SEQUENCE [LARGE SCALE GENOMIC DNA]</scope>
    <source>
        <strain evidence="3 4">DSM 45456</strain>
    </source>
</reference>
<dbReference type="InterPro" id="IPR027417">
    <property type="entry name" value="P-loop_NTPase"/>
</dbReference>
<organism evidence="3 4">
    <name type="scientific">Saccharothrix saharensis</name>
    <dbReference type="NCBI Taxonomy" id="571190"/>
    <lineage>
        <taxon>Bacteria</taxon>
        <taxon>Bacillati</taxon>
        <taxon>Actinomycetota</taxon>
        <taxon>Actinomycetes</taxon>
        <taxon>Pseudonocardiales</taxon>
        <taxon>Pseudonocardiaceae</taxon>
        <taxon>Saccharothrix</taxon>
    </lineage>
</organism>
<dbReference type="Proteomes" id="UP000316628">
    <property type="component" value="Unassembled WGS sequence"/>
</dbReference>
<dbReference type="AlphaFoldDB" id="A0A543J8R4"/>
<feature type="region of interest" description="Disordered" evidence="1">
    <location>
        <begin position="433"/>
        <end position="485"/>
    </location>
</feature>
<keyword evidence="2" id="KW-0472">Membrane</keyword>
<feature type="region of interest" description="Disordered" evidence="1">
    <location>
        <begin position="40"/>
        <end position="59"/>
    </location>
</feature>
<evidence type="ECO:0000256" key="2">
    <source>
        <dbReference type="SAM" id="Phobius"/>
    </source>
</evidence>
<comment type="caution">
    <text evidence="3">The sequence shown here is derived from an EMBL/GenBank/DDBJ whole genome shotgun (WGS) entry which is preliminary data.</text>
</comment>
<protein>
    <submittedName>
        <fullName evidence="3">MoxR-like ATPase</fullName>
    </submittedName>
</protein>
<gene>
    <name evidence="3" type="ORF">FHX81_1503</name>
</gene>
<feature type="compositionally biased region" description="Low complexity" evidence="1">
    <location>
        <begin position="450"/>
        <end position="465"/>
    </location>
</feature>
<proteinExistence type="predicted"/>
<accession>A0A543J8R4</accession>
<feature type="transmembrane region" description="Helical" evidence="2">
    <location>
        <begin position="249"/>
        <end position="270"/>
    </location>
</feature>
<feature type="region of interest" description="Disordered" evidence="1">
    <location>
        <begin position="573"/>
        <end position="606"/>
    </location>
</feature>
<name>A0A543J8R4_9PSEU</name>
<evidence type="ECO:0000256" key="1">
    <source>
        <dbReference type="SAM" id="MobiDB-lite"/>
    </source>
</evidence>
<dbReference type="Gene3D" id="3.40.50.300">
    <property type="entry name" value="P-loop containing nucleotide triphosphate hydrolases"/>
    <property type="match status" value="1"/>
</dbReference>
<evidence type="ECO:0000313" key="3">
    <source>
        <dbReference type="EMBL" id="TQM79206.1"/>
    </source>
</evidence>
<dbReference type="OrthoDB" id="4506813at2"/>
<dbReference type="SUPFAM" id="SSF52540">
    <property type="entry name" value="P-loop containing nucleoside triphosphate hydrolases"/>
    <property type="match status" value="1"/>
</dbReference>
<dbReference type="EMBL" id="VFPP01000001">
    <property type="protein sequence ID" value="TQM79206.1"/>
    <property type="molecule type" value="Genomic_DNA"/>
</dbReference>
<dbReference type="RefSeq" id="WP_141976345.1">
    <property type="nucleotide sequence ID" value="NZ_VFPP01000001.1"/>
</dbReference>
<sequence length="606" mass="63431">MDDRSATVTVGGNLSGVVVIGDNNVVCDYAGTTIGPATPPAVRRVEPRSPRWGPRDAPLGRDAELRAVHAGLDAHRHVQLHGPAGYGKSLLLRQVSQDRAAREHLICLSASGKHIDDVLQEVFEACYEAAEHYRPTTARLRRFLEPIRAVLVLDQLSTDPRDIEHVLDTVPGCTVLSAARERTLWSAGQAMALGELSAEASVALVRRVLGRPPTDAELRQVRAARGSPPALLRIAAGTTDHRHRRVVRVLALLGGVACSAALLALLAGIASAEVAPVLADLERAGLVTADGAGFHLTTRSGDVASASAAATTLADWLWRGPTRHEVVEAVPAVVAVLAAAGPTADALALARVAAPAVLRSLRLGAWGEVLRSGLEAARRVGASDEVAYFERELAVRDRLLAERPRPRPLWRALLPLLLLAPVIGLGWAALSEPGDPTARPPAPTTPGEPVPITTIADGPPASDPADPTDPPTAPRCAPLLPASGQLDPARESLSVPISPQPCHARGVPTGRTALGGPDPEAFILKSDCPDVLWPGESCTVTIYLNAVAPGRYTTQFGFPDERPMVVRGVIGAMDPPEAPPATTTTTTTTTTTAATTSTTTTIPTPG</sequence>
<feature type="compositionally biased region" description="Pro residues" evidence="1">
    <location>
        <begin position="438"/>
        <end position="449"/>
    </location>
</feature>
<evidence type="ECO:0000313" key="4">
    <source>
        <dbReference type="Proteomes" id="UP000316628"/>
    </source>
</evidence>